<organism evidence="1">
    <name type="scientific">bioreactor metagenome</name>
    <dbReference type="NCBI Taxonomy" id="1076179"/>
    <lineage>
        <taxon>unclassified sequences</taxon>
        <taxon>metagenomes</taxon>
        <taxon>ecological metagenomes</taxon>
    </lineage>
</organism>
<dbReference type="InterPro" id="IPR043166">
    <property type="entry name" value="LarA-like_C"/>
</dbReference>
<dbReference type="InterPro" id="IPR048068">
    <property type="entry name" value="LarA-like"/>
</dbReference>
<proteinExistence type="predicted"/>
<dbReference type="AlphaFoldDB" id="A0A645IP24"/>
<comment type="caution">
    <text evidence="1">The sequence shown here is derived from an EMBL/GenBank/DDBJ whole genome shotgun (WGS) entry which is preliminary data.</text>
</comment>
<sequence>MAIADGGELIVLAPGVDKFGEDANIDKLIRKYGYCGREKILTLVEENEDLRGNLSAAAHLIHGSSDGRFSITYCTRYLTEKEVRGACFDYIPYEEAIRMYDPEKLTDGYNTLENGERIYYISNPALGLWADRARF</sequence>
<dbReference type="EMBL" id="VSSQ01119262">
    <property type="protein sequence ID" value="MPN52806.1"/>
    <property type="molecule type" value="Genomic_DNA"/>
</dbReference>
<accession>A0A645IP24</accession>
<dbReference type="PANTHER" id="PTHR33171">
    <property type="entry name" value="LAR_N DOMAIN-CONTAINING PROTEIN"/>
    <property type="match status" value="1"/>
</dbReference>
<evidence type="ECO:0000313" key="1">
    <source>
        <dbReference type="EMBL" id="MPN52806.1"/>
    </source>
</evidence>
<reference evidence="1" key="1">
    <citation type="submission" date="2019-08" db="EMBL/GenBank/DDBJ databases">
        <authorList>
            <person name="Kucharzyk K."/>
            <person name="Murdoch R.W."/>
            <person name="Higgins S."/>
            <person name="Loffler F."/>
        </authorList>
    </citation>
    <scope>NUCLEOTIDE SEQUENCE</scope>
</reference>
<name>A0A645IP24_9ZZZZ</name>
<gene>
    <name evidence="1" type="ORF">SDC9_200469</name>
</gene>
<evidence type="ECO:0008006" key="2">
    <source>
        <dbReference type="Google" id="ProtNLM"/>
    </source>
</evidence>
<dbReference type="Gene3D" id="3.90.226.30">
    <property type="match status" value="1"/>
</dbReference>
<dbReference type="PANTHER" id="PTHR33171:SF17">
    <property type="entry name" value="LARA-LIKE N-TERMINAL DOMAIN-CONTAINING PROTEIN"/>
    <property type="match status" value="1"/>
</dbReference>
<protein>
    <recommendedName>
        <fullName evidence="2">D-mannonate epimerase</fullName>
    </recommendedName>
</protein>